<evidence type="ECO:0000313" key="3">
    <source>
        <dbReference type="Proteomes" id="UP000030686"/>
    </source>
</evidence>
<gene>
    <name evidence="2" type="ORF">PROQFM164_S02g000919</name>
</gene>
<evidence type="ECO:0000313" key="2">
    <source>
        <dbReference type="EMBL" id="CDM30769.1"/>
    </source>
</evidence>
<dbReference type="EMBL" id="HG792016">
    <property type="protein sequence ID" value="CDM30769.1"/>
    <property type="molecule type" value="Genomic_DNA"/>
</dbReference>
<organism evidence="2 3">
    <name type="scientific">Penicillium roqueforti (strain FM164)</name>
    <dbReference type="NCBI Taxonomy" id="1365484"/>
    <lineage>
        <taxon>Eukaryota</taxon>
        <taxon>Fungi</taxon>
        <taxon>Dikarya</taxon>
        <taxon>Ascomycota</taxon>
        <taxon>Pezizomycotina</taxon>
        <taxon>Eurotiomycetes</taxon>
        <taxon>Eurotiomycetidae</taxon>
        <taxon>Eurotiales</taxon>
        <taxon>Aspergillaceae</taxon>
        <taxon>Penicillium</taxon>
    </lineage>
</organism>
<reference evidence="2" key="1">
    <citation type="journal article" date="2014" name="Nat. Commun.">
        <title>Multiple recent horizontal transfers of a large genomic region in cheese making fungi.</title>
        <authorList>
            <person name="Cheeseman K."/>
            <person name="Ropars J."/>
            <person name="Renault P."/>
            <person name="Dupont J."/>
            <person name="Gouzy J."/>
            <person name="Branca A."/>
            <person name="Abraham A.L."/>
            <person name="Ceppi M."/>
            <person name="Conseiller E."/>
            <person name="Debuchy R."/>
            <person name="Malagnac F."/>
            <person name="Goarin A."/>
            <person name="Silar P."/>
            <person name="Lacoste S."/>
            <person name="Sallet E."/>
            <person name="Bensimon A."/>
            <person name="Giraud T."/>
            <person name="Brygoo Y."/>
        </authorList>
    </citation>
    <scope>NUCLEOTIDE SEQUENCE [LARGE SCALE GENOMIC DNA]</scope>
    <source>
        <strain evidence="2">FM164</strain>
    </source>
</reference>
<proteinExistence type="predicted"/>
<keyword evidence="1" id="KW-0175">Coiled coil</keyword>
<dbReference type="Proteomes" id="UP000030686">
    <property type="component" value="Unassembled WGS sequence"/>
</dbReference>
<dbReference type="OMA" id="WAYRYWA"/>
<dbReference type="PANTHER" id="PTHR34714">
    <property type="entry name" value="EGF-LIKE DOMAIN-CONTAINING PROTEIN"/>
    <property type="match status" value="1"/>
</dbReference>
<protein>
    <submittedName>
        <fullName evidence="2">Genomic scaffold, ProqFM164S02</fullName>
    </submittedName>
</protein>
<dbReference type="OrthoDB" id="3509531at2759"/>
<feature type="coiled-coil region" evidence="1">
    <location>
        <begin position="257"/>
        <end position="284"/>
    </location>
</feature>
<keyword evidence="3" id="KW-1185">Reference proteome</keyword>
<name>W6Q9A5_PENRF</name>
<sequence>MTNIAPQPSNPSQWQEWYATLDDVLDIPLQAADYVNESSKLATHRGILLDAPTVLDFSMHNLYIYADVLVFPASEITISPAASGIVQILARVLTAAAPITLLIPPGDAATCAISIYAPVLDQPISVRTGDSKPITLELGPTTANVGVILTFSGGEVTADYQKRYPTDNHPELQASLETELRNALSGFWKNSSVGISICAYVAAITHNQKAYSMLNTQAAALGQQLAGRAIAGPNMSYAPTLPLDTYEKTAKLALAAASEFDEEYRNFQDKAESLEIQIQAWKVMLSQAIANQTMRINLRDSAFDKYQSAAKSAASCETQFRYENDAVKSAEIQFQLGIAEWEFNQELKAVFEIFKAVITFAVNIGELCIGDPAAAGGAEKAVDGAVEAVEEAEKITGQIEKIISSITLENLGKAAKALYKLYPSVVQVVDAVKALESNSDTEIPSMGDISGTTEGDADSAAIVTLAAWDVWILESDHQMEFAVKNEIGGASEYQLALRKHAINGKQLAQTQAEAIKAGYEYVQAQMEVIVCAKQVNDLQGLIDEYTGQEDIYLQAKVQLYDRLMALRTGVVIELQNMVWAYRYWALAESTLVLDIMKSVDEYNSDLYTIALAMETIDGQYGSDYQDFGYDHKSEYLPLDFGSLLLEGLTSERHTGSFTLAPEEALAGQFVEGSHYRLSSLDLTLIGARPKSEFLEDGVVKVSLEITTSGIYSDINKDQVFHFASVPSLVRCSYQLNEEGDRGLTLEYPVFKTENHAEPTPFTQWQIKLLHPERVDLSGLTGINLNWKGHVRFDPTRRSKEISMEA</sequence>
<dbReference type="PANTHER" id="PTHR34714:SF2">
    <property type="entry name" value="EGF-LIKE DOMAIN-CONTAINING PROTEIN"/>
    <property type="match status" value="1"/>
</dbReference>
<dbReference type="AlphaFoldDB" id="W6Q9A5"/>
<evidence type="ECO:0000256" key="1">
    <source>
        <dbReference type="SAM" id="Coils"/>
    </source>
</evidence>
<accession>W6Q9A5</accession>